<keyword evidence="4" id="KW-1185">Reference proteome</keyword>
<dbReference type="InterPro" id="IPR036770">
    <property type="entry name" value="Ankyrin_rpt-contain_sf"/>
</dbReference>
<proteinExistence type="predicted"/>
<evidence type="ECO:0000313" key="3">
    <source>
        <dbReference type="EMBL" id="KAK8885397.1"/>
    </source>
</evidence>
<organism evidence="3 4">
    <name type="scientific">Tritrichomonas musculus</name>
    <dbReference type="NCBI Taxonomy" id="1915356"/>
    <lineage>
        <taxon>Eukaryota</taxon>
        <taxon>Metamonada</taxon>
        <taxon>Parabasalia</taxon>
        <taxon>Tritrichomonadida</taxon>
        <taxon>Tritrichomonadidae</taxon>
        <taxon>Tritrichomonas</taxon>
    </lineage>
</organism>
<reference evidence="3 4" key="1">
    <citation type="submission" date="2024-04" db="EMBL/GenBank/DDBJ databases">
        <title>Tritrichomonas musculus Genome.</title>
        <authorList>
            <person name="Alves-Ferreira E."/>
            <person name="Grigg M."/>
            <person name="Lorenzi H."/>
            <person name="Galac M."/>
        </authorList>
    </citation>
    <scope>NUCLEOTIDE SEQUENCE [LARGE SCALE GENOMIC DNA]</scope>
    <source>
        <strain evidence="3 4">EAF2021</strain>
    </source>
</reference>
<name>A0ABR2K2R8_9EUKA</name>
<dbReference type="Pfam" id="PF12796">
    <property type="entry name" value="Ank_2"/>
    <property type="match status" value="2"/>
</dbReference>
<dbReference type="EMBL" id="JAPFFF010000007">
    <property type="protein sequence ID" value="KAK8885397.1"/>
    <property type="molecule type" value="Genomic_DNA"/>
</dbReference>
<dbReference type="PANTHER" id="PTHR24198:SF165">
    <property type="entry name" value="ANKYRIN REPEAT-CONTAINING PROTEIN-RELATED"/>
    <property type="match status" value="1"/>
</dbReference>
<sequence>MSDIQNALDQILTFCDEYSEIQSLLLTYLDTSDNNQDTNSQNLSNLIQELKKKKIEDDRSSLDDFLRMLVHIASNHHRSIDFFPKIANLLVSLKTEIQKYYSNEDLFNLFSHAEPVIVLLKDNLFQFTNEVNTIINSKDNQDLKQYYYPDDKKNEIENQKTGENHNQICTLIRLDEAPNLIDLVSHENISLEAKIDPSPFETNDFLKKHSEVTLLQYAAFCGSVAVFNHISNAKPELLESDIWEYAIHGRNYEIINTLKEKTVSAPNDNYESCLNLSISSHHSELIRTIQDDLANPPENAEEEEEEKNDQSVSPKYVLDPHLKTAIISHNYIEIASKLSSIKDEKDGILQIFRKSNLYSDVPVRGINELFQVAAKYGFNKIVEILIKLPCININYCGKYTALQKACRIGDFSLAELLLKIDNIDINRKSIPHVSDINKDFDGLTALGIAVRYHNNSIVKLLLQQPNIDINQRSQWISNTPLIAAAIYGNTEAATLLLKRENIDLNHQSNDRYSIQQNKVIAGGESALHSACLYNHPEITKLLLSTSGIDVNLENWEGKKAFDCTEDPEIKALFSNH</sequence>
<accession>A0ABR2K2R8</accession>
<dbReference type="Gene3D" id="1.25.40.20">
    <property type="entry name" value="Ankyrin repeat-containing domain"/>
    <property type="match status" value="1"/>
</dbReference>
<dbReference type="PANTHER" id="PTHR24198">
    <property type="entry name" value="ANKYRIN REPEAT AND PROTEIN KINASE DOMAIN-CONTAINING PROTEIN"/>
    <property type="match status" value="1"/>
</dbReference>
<dbReference type="SUPFAM" id="SSF48403">
    <property type="entry name" value="Ankyrin repeat"/>
    <property type="match status" value="1"/>
</dbReference>
<gene>
    <name evidence="3" type="ORF">M9Y10_040845</name>
</gene>
<evidence type="ECO:0000256" key="1">
    <source>
        <dbReference type="ARBA" id="ARBA00022737"/>
    </source>
</evidence>
<keyword evidence="2" id="KW-0040">ANK repeat</keyword>
<dbReference type="InterPro" id="IPR002110">
    <property type="entry name" value="Ankyrin_rpt"/>
</dbReference>
<keyword evidence="1" id="KW-0677">Repeat</keyword>
<dbReference type="Proteomes" id="UP001470230">
    <property type="component" value="Unassembled WGS sequence"/>
</dbReference>
<evidence type="ECO:0008006" key="5">
    <source>
        <dbReference type="Google" id="ProtNLM"/>
    </source>
</evidence>
<dbReference type="SMART" id="SM00248">
    <property type="entry name" value="ANK"/>
    <property type="match status" value="7"/>
</dbReference>
<protein>
    <recommendedName>
        <fullName evidence="5">DUF3447 domain-containing protein</fullName>
    </recommendedName>
</protein>
<evidence type="ECO:0000313" key="4">
    <source>
        <dbReference type="Proteomes" id="UP001470230"/>
    </source>
</evidence>
<comment type="caution">
    <text evidence="3">The sequence shown here is derived from an EMBL/GenBank/DDBJ whole genome shotgun (WGS) entry which is preliminary data.</text>
</comment>
<evidence type="ECO:0000256" key="2">
    <source>
        <dbReference type="ARBA" id="ARBA00023043"/>
    </source>
</evidence>